<proteinExistence type="predicted"/>
<name>A0ABR2FNC9_9ROSI</name>
<reference evidence="1 2" key="1">
    <citation type="journal article" date="2024" name="G3 (Bethesda)">
        <title>Genome assembly of Hibiscus sabdariffa L. provides insights into metabolisms of medicinal natural products.</title>
        <authorList>
            <person name="Kim T."/>
        </authorList>
    </citation>
    <scope>NUCLEOTIDE SEQUENCE [LARGE SCALE GENOMIC DNA]</scope>
    <source>
        <strain evidence="1">TK-2024</strain>
        <tissue evidence="1">Old leaves</tissue>
    </source>
</reference>
<gene>
    <name evidence="1" type="ORF">V6N12_067847</name>
</gene>
<comment type="caution">
    <text evidence="1">The sequence shown here is derived from an EMBL/GenBank/DDBJ whole genome shotgun (WGS) entry which is preliminary data.</text>
</comment>
<organism evidence="1 2">
    <name type="scientific">Hibiscus sabdariffa</name>
    <name type="common">roselle</name>
    <dbReference type="NCBI Taxonomy" id="183260"/>
    <lineage>
        <taxon>Eukaryota</taxon>
        <taxon>Viridiplantae</taxon>
        <taxon>Streptophyta</taxon>
        <taxon>Embryophyta</taxon>
        <taxon>Tracheophyta</taxon>
        <taxon>Spermatophyta</taxon>
        <taxon>Magnoliopsida</taxon>
        <taxon>eudicotyledons</taxon>
        <taxon>Gunneridae</taxon>
        <taxon>Pentapetalae</taxon>
        <taxon>rosids</taxon>
        <taxon>malvids</taxon>
        <taxon>Malvales</taxon>
        <taxon>Malvaceae</taxon>
        <taxon>Malvoideae</taxon>
        <taxon>Hibiscus</taxon>
    </lineage>
</organism>
<dbReference type="Proteomes" id="UP001472677">
    <property type="component" value="Unassembled WGS sequence"/>
</dbReference>
<accession>A0ABR2FNC9</accession>
<evidence type="ECO:0000313" key="1">
    <source>
        <dbReference type="EMBL" id="KAK8583583.1"/>
    </source>
</evidence>
<dbReference type="EMBL" id="JBBPBM010000005">
    <property type="protein sequence ID" value="KAK8583583.1"/>
    <property type="molecule type" value="Genomic_DNA"/>
</dbReference>
<evidence type="ECO:0000313" key="2">
    <source>
        <dbReference type="Proteomes" id="UP001472677"/>
    </source>
</evidence>
<sequence>MRCCWLPWVDCWLRGVVGELVRAGVRVVAVSTWVEWGVLVWVVVHRGLGVMSVSWLSLGCRGGVAAVDTVIGSRLRRRESGGSPPPSSLCGEP</sequence>
<keyword evidence="2" id="KW-1185">Reference proteome</keyword>
<protein>
    <submittedName>
        <fullName evidence="1">Uncharacterized protein</fullName>
    </submittedName>
</protein>